<dbReference type="GO" id="GO:0030246">
    <property type="term" value="F:carbohydrate binding"/>
    <property type="evidence" value="ECO:0007669"/>
    <property type="project" value="InterPro"/>
</dbReference>
<accession>A0A0H2ST69</accession>
<dbReference type="InterPro" id="IPR008928">
    <property type="entry name" value="6-hairpin_glycosidase_sf"/>
</dbReference>
<dbReference type="InterPro" id="IPR041371">
    <property type="entry name" value="GH92_N"/>
</dbReference>
<dbReference type="GO" id="GO:0005829">
    <property type="term" value="C:cytosol"/>
    <property type="evidence" value="ECO:0007669"/>
    <property type="project" value="TreeGrafter"/>
</dbReference>
<dbReference type="Gene3D" id="1.20.1610.10">
    <property type="entry name" value="alpha-1,2-mannosidases domains"/>
    <property type="match status" value="1"/>
</dbReference>
<sequence>MGPSHRHTVLHTFAAFLLGTTLVLSQPSPQVQKNISAAIQAAAKAKTIDYTAFVNPFIGTDNFGDVCPGASVPFGMAKFSTDLTGYAPAGYVTDPTQFIRGISPLHDSGTGASSGSYGNFEIMPLLCPKGFDTCTTTLLARERLRKNNTDLASPGYFSQTLNNSIQIEATSTRRAGLERFTFPKGSKPYFVLDLANDLPGSFSGGVMDIDPTAGRVTLGGRWEPSFGPGLFTYQAFACYDLLDNGKQTLDEYGTWTGDTFGLDAKALGQTHLNLSVNLIGGPPYQSGALFSYANEPEQVNIRVGVSFVSAEQACQNAETEVGTSSFEDIMNQSKALWQDKLSRIELDVPNTPPNVTEMFYSSLYRSFLTPNNATGEGQGPFANTTSMYFDSLYCSWDTFRTFYPLMTLTSPTDFANIVDNYIDGWRKTGWMPECRSNNLPGWTQGGSDGDNIVSHFAINYHDEATELGVDLNDLYSALVADGNVNPPEWNIHGRQVNVYKQSGFVPFAAYDPASTGRQTREGSRTLEYAFNDFGIRQVALLMNKTEDVTTFTNRSLFYRNIWDPDVKSDGFQGFMQKRFANGTFKFIDPIDCSPLDTDENRACSLTDDNENGFYESSSWEYSFFAPHDTAHLIQLMGGNDTFVKRLSHYFSAGYYAAGNEPSFQTAVGFHYADQPTKSVDQVRNVVFSNFDITPAGLPGNDDQGAMATVLAFHLLGLYPVPSTSQLLVVSPFTPKYTVHNAFLNVSTTVTVQNFNSKSVQKTIPSGVAAYVKSVTVNGKPTESRCHFDFYDTFRLGGDIVIELTDDKNSANSCAGSLPESISTGGFASTR</sequence>
<dbReference type="InterPro" id="IPR012939">
    <property type="entry name" value="Glyco_hydro_92"/>
</dbReference>
<name>A0A0H2ST69_9AGAM</name>
<dbReference type="STRING" id="27342.A0A0H2ST69"/>
<organism evidence="4 5">
    <name type="scientific">Schizopora paradoxa</name>
    <dbReference type="NCBI Taxonomy" id="27342"/>
    <lineage>
        <taxon>Eukaryota</taxon>
        <taxon>Fungi</taxon>
        <taxon>Dikarya</taxon>
        <taxon>Basidiomycota</taxon>
        <taxon>Agaricomycotina</taxon>
        <taxon>Agaricomycetes</taxon>
        <taxon>Hymenochaetales</taxon>
        <taxon>Schizoporaceae</taxon>
        <taxon>Schizopora</taxon>
    </lineage>
</organism>
<dbReference type="GO" id="GO:0005634">
    <property type="term" value="C:nucleus"/>
    <property type="evidence" value="ECO:0007669"/>
    <property type="project" value="TreeGrafter"/>
</dbReference>
<dbReference type="Proteomes" id="UP000053477">
    <property type="component" value="Unassembled WGS sequence"/>
</dbReference>
<dbReference type="Gene3D" id="2.70.98.10">
    <property type="match status" value="1"/>
</dbReference>
<dbReference type="InterPro" id="IPR005887">
    <property type="entry name" value="GH92_a_mannosidase_put"/>
</dbReference>
<proteinExistence type="predicted"/>
<dbReference type="SUPFAM" id="SSF48208">
    <property type="entry name" value="Six-hairpin glycosidases"/>
    <property type="match status" value="1"/>
</dbReference>
<keyword evidence="1" id="KW-0732">Signal</keyword>
<protein>
    <submittedName>
        <fullName evidence="4">Glycoside hydrolase family 92 protein</fullName>
    </submittedName>
</protein>
<dbReference type="PANTHER" id="PTHR12143">
    <property type="entry name" value="PEPTIDE N-GLYCANASE PNGASE -RELATED"/>
    <property type="match status" value="1"/>
</dbReference>
<evidence type="ECO:0000256" key="1">
    <source>
        <dbReference type="SAM" id="SignalP"/>
    </source>
</evidence>
<evidence type="ECO:0000313" key="4">
    <source>
        <dbReference type="EMBL" id="KLO20341.1"/>
    </source>
</evidence>
<dbReference type="InterPro" id="IPR050883">
    <property type="entry name" value="PNGase"/>
</dbReference>
<feature type="domain" description="Glycosyl hydrolase family 92 N-terminal" evidence="3">
    <location>
        <begin position="53"/>
        <end position="306"/>
    </location>
</feature>
<dbReference type="PANTHER" id="PTHR12143:SF25">
    <property type="entry name" value="FAMILY PROTEIN, PUTATIVE (AFU_ORTHOLOGUE AFUA_1G10790)-RELATED"/>
    <property type="match status" value="1"/>
</dbReference>
<dbReference type="AlphaFoldDB" id="A0A0H2ST69"/>
<dbReference type="Gene3D" id="1.20.1050.60">
    <property type="entry name" value="alpha-1,2-mannosidase"/>
    <property type="match status" value="1"/>
</dbReference>
<keyword evidence="4" id="KW-0378">Hydrolase</keyword>
<dbReference type="NCBIfam" id="TIGR01180">
    <property type="entry name" value="aman2_put"/>
    <property type="match status" value="1"/>
</dbReference>
<dbReference type="GO" id="GO:0006516">
    <property type="term" value="P:glycoprotein catabolic process"/>
    <property type="evidence" value="ECO:0007669"/>
    <property type="project" value="TreeGrafter"/>
</dbReference>
<gene>
    <name evidence="4" type="ORF">SCHPADRAFT_816080</name>
</gene>
<evidence type="ECO:0000259" key="2">
    <source>
        <dbReference type="Pfam" id="PF07971"/>
    </source>
</evidence>
<feature type="chain" id="PRO_5005202280" evidence="1">
    <location>
        <begin position="26"/>
        <end position="830"/>
    </location>
</feature>
<evidence type="ECO:0000313" key="5">
    <source>
        <dbReference type="Proteomes" id="UP000053477"/>
    </source>
</evidence>
<dbReference type="InParanoid" id="A0A0H2ST69"/>
<dbReference type="Pfam" id="PF17678">
    <property type="entry name" value="Glyco_hydro_92N"/>
    <property type="match status" value="1"/>
</dbReference>
<feature type="signal peptide" evidence="1">
    <location>
        <begin position="1"/>
        <end position="25"/>
    </location>
</feature>
<dbReference type="GO" id="GO:0005975">
    <property type="term" value="P:carbohydrate metabolic process"/>
    <property type="evidence" value="ECO:0007669"/>
    <property type="project" value="InterPro"/>
</dbReference>
<dbReference type="EMBL" id="KQ085882">
    <property type="protein sequence ID" value="KLO20341.1"/>
    <property type="molecule type" value="Genomic_DNA"/>
</dbReference>
<feature type="domain" description="Glycosyl hydrolase family 92" evidence="2">
    <location>
        <begin position="312"/>
        <end position="804"/>
    </location>
</feature>
<dbReference type="Gene3D" id="3.30.2080.10">
    <property type="entry name" value="GH92 mannosidase domain"/>
    <property type="match status" value="1"/>
</dbReference>
<dbReference type="GO" id="GO:0000224">
    <property type="term" value="F:peptide-N4-(N-acetyl-beta-glucosaminyl)asparagine amidase activity"/>
    <property type="evidence" value="ECO:0007669"/>
    <property type="project" value="TreeGrafter"/>
</dbReference>
<reference evidence="4 5" key="1">
    <citation type="submission" date="2015-04" db="EMBL/GenBank/DDBJ databases">
        <title>Complete genome sequence of Schizopora paradoxa KUC8140, a cosmopolitan wood degrader in East Asia.</title>
        <authorList>
            <consortium name="DOE Joint Genome Institute"/>
            <person name="Min B."/>
            <person name="Park H."/>
            <person name="Jang Y."/>
            <person name="Kim J.-J."/>
            <person name="Kim K.H."/>
            <person name="Pangilinan J."/>
            <person name="Lipzen A."/>
            <person name="Riley R."/>
            <person name="Grigoriev I.V."/>
            <person name="Spatafora J.W."/>
            <person name="Choi I.-G."/>
        </authorList>
    </citation>
    <scope>NUCLEOTIDE SEQUENCE [LARGE SCALE GENOMIC DNA]</scope>
    <source>
        <strain evidence="4 5">KUC8140</strain>
    </source>
</reference>
<dbReference type="InterPro" id="IPR014718">
    <property type="entry name" value="GH-type_carb-bd"/>
</dbReference>
<dbReference type="Pfam" id="PF07971">
    <property type="entry name" value="Glyco_hydro_92"/>
    <property type="match status" value="1"/>
</dbReference>
<evidence type="ECO:0000259" key="3">
    <source>
        <dbReference type="Pfam" id="PF17678"/>
    </source>
</evidence>
<dbReference type="OrthoDB" id="449263at2759"/>
<keyword evidence="5" id="KW-1185">Reference proteome</keyword>